<comment type="catalytic activity">
    <reaction evidence="1 21">
        <text>2 a phenolic donor + H2O2 = 2 a phenolic radical donor + 2 H2O</text>
        <dbReference type="Rhea" id="RHEA:56136"/>
        <dbReference type="ChEBI" id="CHEBI:15377"/>
        <dbReference type="ChEBI" id="CHEBI:16240"/>
        <dbReference type="ChEBI" id="CHEBI:139520"/>
        <dbReference type="ChEBI" id="CHEBI:139521"/>
        <dbReference type="EC" id="1.11.1.7"/>
    </reaction>
</comment>
<dbReference type="Gene3D" id="1.10.520.10">
    <property type="match status" value="1"/>
</dbReference>
<dbReference type="FunFam" id="1.10.420.10:FF:000008">
    <property type="entry name" value="Peroxidase"/>
    <property type="match status" value="1"/>
</dbReference>
<dbReference type="PANTHER" id="PTHR31235">
    <property type="entry name" value="PEROXIDASE 25-RELATED"/>
    <property type="match status" value="1"/>
</dbReference>
<keyword evidence="13" id="KW-0325">Glycoprotein</keyword>
<dbReference type="InterPro" id="IPR019794">
    <property type="entry name" value="Peroxidases_AS"/>
</dbReference>
<keyword evidence="6 21" id="KW-0575">Peroxidase</keyword>
<feature type="disulfide bond" evidence="20">
    <location>
        <begin position="74"/>
        <end position="79"/>
    </location>
</feature>
<dbReference type="GO" id="GO:0006979">
    <property type="term" value="P:response to oxidative stress"/>
    <property type="evidence" value="ECO:0007669"/>
    <property type="project" value="UniProtKB-UniRule"/>
</dbReference>
<evidence type="ECO:0000256" key="4">
    <source>
        <dbReference type="ARBA" id="ARBA00012313"/>
    </source>
</evidence>
<dbReference type="InterPro" id="IPR000823">
    <property type="entry name" value="Peroxidase_pln"/>
</dbReference>
<comment type="similarity">
    <text evidence="3">Belongs to the peroxidase family. Ascorbate peroxidase subfamily.</text>
</comment>
<keyword evidence="8 18" id="KW-0479">Metal-binding</keyword>
<reference evidence="23" key="1">
    <citation type="submission" date="2015-06" db="UniProtKB">
        <authorList>
            <consortium name="EnsemblPlants"/>
        </authorList>
    </citation>
    <scope>IDENTIFICATION</scope>
</reference>
<keyword evidence="21" id="KW-0732">Signal</keyword>
<feature type="binding site" evidence="18">
    <location>
        <position position="307"/>
    </location>
    <ligand>
        <name>Ca(2+)</name>
        <dbReference type="ChEBI" id="CHEBI:29108"/>
        <label>2</label>
    </ligand>
</feature>
<feature type="binding site" evidence="18">
    <location>
        <position position="80"/>
    </location>
    <ligand>
        <name>Ca(2+)</name>
        <dbReference type="ChEBI" id="CHEBI:29108"/>
        <label>1</label>
    </ligand>
</feature>
<comment type="similarity">
    <text evidence="21">Belongs to the peroxidase family. Classical plant (class III) peroxidase subfamily.</text>
</comment>
<feature type="binding site" evidence="18">
    <location>
        <position position="200"/>
    </location>
    <ligand>
        <name>Ca(2+)</name>
        <dbReference type="ChEBI" id="CHEBI:29108"/>
        <label>2</label>
    </ligand>
</feature>
<feature type="disulfide bond" evidence="20">
    <location>
        <begin position="128"/>
        <end position="385"/>
    </location>
</feature>
<feature type="site" description="Transition state stabilizer" evidence="19">
    <location>
        <position position="68"/>
    </location>
</feature>
<feature type="binding site" evidence="18">
    <location>
        <position position="76"/>
    </location>
    <ligand>
        <name>Ca(2+)</name>
        <dbReference type="ChEBI" id="CHEBI:29108"/>
        <label>1</label>
    </ligand>
</feature>
<dbReference type="PROSITE" id="PS00435">
    <property type="entry name" value="PEROXIDASE_1"/>
    <property type="match status" value="2"/>
</dbReference>
<feature type="binding site" evidence="18">
    <location>
        <position position="78"/>
    </location>
    <ligand>
        <name>Ca(2+)</name>
        <dbReference type="ChEBI" id="CHEBI:29108"/>
        <label>1</label>
    </ligand>
</feature>
<evidence type="ECO:0000259" key="22">
    <source>
        <dbReference type="PROSITE" id="PS50873"/>
    </source>
</evidence>
<dbReference type="EC" id="1.11.1.7" evidence="4 21"/>
<evidence type="ECO:0000256" key="10">
    <source>
        <dbReference type="ARBA" id="ARBA00023002"/>
    </source>
</evidence>
<dbReference type="EnsemblPlants" id="EMT08381">
    <property type="protein sequence ID" value="EMT08381"/>
    <property type="gene ID" value="F775_05770"/>
</dbReference>
<evidence type="ECO:0000313" key="23">
    <source>
        <dbReference type="EnsemblPlants" id="EMT08381"/>
    </source>
</evidence>
<dbReference type="FunFam" id="1.10.520.10:FF:000008">
    <property type="entry name" value="Peroxidase"/>
    <property type="match status" value="1"/>
</dbReference>
<evidence type="ECO:0000256" key="20">
    <source>
        <dbReference type="PIRSR" id="PIRSR600823-5"/>
    </source>
</evidence>
<keyword evidence="5 21" id="KW-0964">Secreted</keyword>
<evidence type="ECO:0000256" key="14">
    <source>
        <dbReference type="ARBA" id="ARBA00023283"/>
    </source>
</evidence>
<accession>M8B309</accession>
<evidence type="ECO:0000256" key="15">
    <source>
        <dbReference type="ARBA" id="ARBA00023324"/>
    </source>
</evidence>
<dbReference type="SUPFAM" id="SSF48113">
    <property type="entry name" value="Heme-dependent peroxidases"/>
    <property type="match status" value="2"/>
</dbReference>
<evidence type="ECO:0000256" key="11">
    <source>
        <dbReference type="ARBA" id="ARBA00023004"/>
    </source>
</evidence>
<feature type="signal peptide" evidence="21">
    <location>
        <begin position="1"/>
        <end position="30"/>
    </location>
</feature>
<keyword evidence="12 20" id="KW-1015">Disulfide bond</keyword>
<comment type="cofactor">
    <cofactor evidence="18 21">
        <name>Ca(2+)</name>
        <dbReference type="ChEBI" id="CHEBI:29108"/>
    </cofactor>
    <text evidence="18 21">Binds 2 calcium ions per subunit.</text>
</comment>
<comment type="function">
    <text evidence="2">Removal of H(2)O(2), oxidation of toxic reductants, biosynthesis and degradation of lignin, suberization, auxin catabolism, response to environmental stresses such as wounding, pathogen attack and oxidative stress. These functions might be dependent on each isozyme/isoform in each plant tissue.</text>
</comment>
<feature type="binding site" evidence="18">
    <location>
        <position position="96"/>
    </location>
    <ligand>
        <name>Ca(2+)</name>
        <dbReference type="ChEBI" id="CHEBI:29108"/>
        <label>1</label>
    </ligand>
</feature>
<feature type="disulfide bond" evidence="20">
    <location>
        <begin position="206"/>
        <end position="294"/>
    </location>
</feature>
<comment type="subcellular location">
    <subcellularLocation>
        <location evidence="21">Secreted</location>
    </subcellularLocation>
</comment>
<dbReference type="Pfam" id="PF00141">
    <property type="entry name" value="peroxidase"/>
    <property type="match status" value="2"/>
</dbReference>
<evidence type="ECO:0000256" key="21">
    <source>
        <dbReference type="RuleBase" id="RU362060"/>
    </source>
</evidence>
<name>M8B309_AEGTA</name>
<keyword evidence="10 21" id="KW-0560">Oxidoreductase</keyword>
<feature type="binding site" description="axial binding residue" evidence="18">
    <location>
        <position position="199"/>
    </location>
    <ligand>
        <name>heme b</name>
        <dbReference type="ChEBI" id="CHEBI:60344"/>
    </ligand>
    <ligandPart>
        <name>Fe</name>
        <dbReference type="ChEBI" id="CHEBI:18248"/>
    </ligandPart>
</feature>
<protein>
    <recommendedName>
        <fullName evidence="4 21">Peroxidase</fullName>
        <ecNumber evidence="4 21">1.11.1.7</ecNumber>
    </recommendedName>
</protein>
<evidence type="ECO:0000256" key="18">
    <source>
        <dbReference type="PIRSR" id="PIRSR600823-3"/>
    </source>
</evidence>
<dbReference type="AlphaFoldDB" id="M8B309"/>
<dbReference type="Gene3D" id="1.10.420.10">
    <property type="entry name" value="Peroxidase, domain 2"/>
    <property type="match status" value="1"/>
</dbReference>
<dbReference type="GO" id="GO:0020037">
    <property type="term" value="F:heme binding"/>
    <property type="evidence" value="ECO:0007669"/>
    <property type="project" value="UniProtKB-UniRule"/>
</dbReference>
<dbReference type="GO" id="GO:0046872">
    <property type="term" value="F:metal ion binding"/>
    <property type="evidence" value="ECO:0007669"/>
    <property type="project" value="UniProtKB-UniRule"/>
</dbReference>
<dbReference type="InterPro" id="IPR002016">
    <property type="entry name" value="Haem_peroxidase"/>
</dbReference>
<dbReference type="InterPro" id="IPR033905">
    <property type="entry name" value="Secretory_peroxidase"/>
</dbReference>
<keyword evidence="11 18" id="KW-0408">Iron</keyword>
<evidence type="ECO:0000256" key="13">
    <source>
        <dbReference type="ARBA" id="ARBA00023180"/>
    </source>
</evidence>
<evidence type="ECO:0000256" key="17">
    <source>
        <dbReference type="PIRSR" id="PIRSR600823-2"/>
    </source>
</evidence>
<keyword evidence="15 21" id="KW-0376">Hydrogen peroxide</keyword>
<evidence type="ECO:0000256" key="9">
    <source>
        <dbReference type="ARBA" id="ARBA00022837"/>
    </source>
</evidence>
<evidence type="ECO:0000256" key="6">
    <source>
        <dbReference type="ARBA" id="ARBA00022559"/>
    </source>
</evidence>
<evidence type="ECO:0000256" key="16">
    <source>
        <dbReference type="PIRSR" id="PIRSR600823-1"/>
    </source>
</evidence>
<dbReference type="PROSITE" id="PS00436">
    <property type="entry name" value="PEROXIDASE_2"/>
    <property type="match status" value="1"/>
</dbReference>
<dbReference type="CDD" id="cd00693">
    <property type="entry name" value="secretory_peroxidase"/>
    <property type="match status" value="1"/>
</dbReference>
<feature type="chain" id="PRO_5014486389" description="Peroxidase" evidence="21">
    <location>
        <begin position="31"/>
        <end position="390"/>
    </location>
</feature>
<keyword evidence="14" id="KW-0873">Pyrrolidone carboxylic acid</keyword>
<proteinExistence type="inferred from homology"/>
<feature type="binding site" evidence="18">
    <location>
        <position position="82"/>
    </location>
    <ligand>
        <name>Ca(2+)</name>
        <dbReference type="ChEBI" id="CHEBI:29108"/>
        <label>1</label>
    </ligand>
</feature>
<feature type="binding site" evidence="18">
    <location>
        <position position="315"/>
    </location>
    <ligand>
        <name>Ca(2+)</name>
        <dbReference type="ChEBI" id="CHEBI:29108"/>
        <label>2</label>
    </ligand>
</feature>
<evidence type="ECO:0000256" key="1">
    <source>
        <dbReference type="ARBA" id="ARBA00000189"/>
    </source>
</evidence>
<dbReference type="GO" id="GO:0042744">
    <property type="term" value="P:hydrogen peroxide catabolic process"/>
    <property type="evidence" value="ECO:0007669"/>
    <property type="project" value="UniProtKB-KW"/>
</dbReference>
<keyword evidence="9 18" id="KW-0106">Calcium</keyword>
<keyword evidence="7 21" id="KW-0349">Heme</keyword>
<feature type="binding site" evidence="17">
    <location>
        <position position="169"/>
    </location>
    <ligand>
        <name>substrate</name>
    </ligand>
</feature>
<feature type="active site" description="Proton acceptor" evidence="16">
    <location>
        <position position="72"/>
    </location>
</feature>
<dbReference type="PROSITE" id="PS50873">
    <property type="entry name" value="PEROXIDASE_4"/>
    <property type="match status" value="1"/>
</dbReference>
<feature type="disulfide bond" evidence="20">
    <location>
        <begin position="41"/>
        <end position="122"/>
    </location>
</feature>
<evidence type="ECO:0000256" key="3">
    <source>
        <dbReference type="ARBA" id="ARBA00006873"/>
    </source>
</evidence>
<evidence type="ECO:0000256" key="12">
    <source>
        <dbReference type="ARBA" id="ARBA00023157"/>
    </source>
</evidence>
<dbReference type="InterPro" id="IPR019793">
    <property type="entry name" value="Peroxidases_heam-ligand_BS"/>
</dbReference>
<evidence type="ECO:0000256" key="7">
    <source>
        <dbReference type="ARBA" id="ARBA00022617"/>
    </source>
</evidence>
<dbReference type="GO" id="GO:0005576">
    <property type="term" value="C:extracellular region"/>
    <property type="evidence" value="ECO:0007669"/>
    <property type="project" value="UniProtKB-SubCell"/>
</dbReference>
<evidence type="ECO:0000256" key="19">
    <source>
        <dbReference type="PIRSR" id="PIRSR600823-4"/>
    </source>
</evidence>
<dbReference type="GO" id="GO:0140825">
    <property type="term" value="F:lactoperoxidase activity"/>
    <property type="evidence" value="ECO:0007669"/>
    <property type="project" value="UniProtKB-EC"/>
</dbReference>
<evidence type="ECO:0000256" key="2">
    <source>
        <dbReference type="ARBA" id="ARBA00002322"/>
    </source>
</evidence>
<feature type="binding site" evidence="18">
    <location>
        <position position="73"/>
    </location>
    <ligand>
        <name>Ca(2+)</name>
        <dbReference type="ChEBI" id="CHEBI:29108"/>
        <label>1</label>
    </ligand>
</feature>
<feature type="domain" description="Plant heme peroxidase family profile" evidence="22">
    <location>
        <begin position="31"/>
        <end position="389"/>
    </location>
</feature>
<sequence length="390" mass="41550">MASSRSLSSRSGAMLAGALLLLLSTASAVAQLGVGFYSKTCPHVEEIVRQEMLGILKEAPTLAGPFLRLHFHDCFVRGCDASVLIDSTDAASNPAEKDAPPNKSLRGFGAVQRVKDRLQSACPNTVSCADVLALMARDAVVLAGGPTWPVALGRRDGRVSIANETNQLPPPTSNFTRLSKMFGAKGLDAKDIVVLSGGHTLGTARCVSFTDRLYNFTGANNPADVDPALDAAYMFGAKGLDAKDIVVLSGGHTLGTARCVSFTDRLYNFTGANNPADVDPALDAAYVARLRSQCRSLADNTTLAEMDPGSFLTFDAGYYRLVAKRRGILHSDSALLEHPTTRAYVERQATGLFAAEFFRDFAESMVKMGNVGVLTGEQGEIRSKCYAVNK</sequence>
<comment type="cofactor">
    <cofactor evidence="18 21">
        <name>heme b</name>
        <dbReference type="ChEBI" id="CHEBI:60344"/>
    </cofactor>
    <text evidence="18 21">Binds 1 heme b (iron(II)-protoporphyrin IX) group per subunit.</text>
</comment>
<dbReference type="PRINTS" id="PR00461">
    <property type="entry name" value="PLPEROXIDASE"/>
</dbReference>
<dbReference type="PRINTS" id="PR00458">
    <property type="entry name" value="PEROXIDASE"/>
</dbReference>
<evidence type="ECO:0000256" key="5">
    <source>
        <dbReference type="ARBA" id="ARBA00022525"/>
    </source>
</evidence>
<dbReference type="InterPro" id="IPR010255">
    <property type="entry name" value="Haem_peroxidase_sf"/>
</dbReference>
<organism evidence="23">
    <name type="scientific">Aegilops tauschii</name>
    <name type="common">Tausch's goatgrass</name>
    <name type="synonym">Aegilops squarrosa</name>
    <dbReference type="NCBI Taxonomy" id="37682"/>
    <lineage>
        <taxon>Eukaryota</taxon>
        <taxon>Viridiplantae</taxon>
        <taxon>Streptophyta</taxon>
        <taxon>Embryophyta</taxon>
        <taxon>Tracheophyta</taxon>
        <taxon>Spermatophyta</taxon>
        <taxon>Magnoliopsida</taxon>
        <taxon>Liliopsida</taxon>
        <taxon>Poales</taxon>
        <taxon>Poaceae</taxon>
        <taxon>BOP clade</taxon>
        <taxon>Pooideae</taxon>
        <taxon>Triticodae</taxon>
        <taxon>Triticeae</taxon>
        <taxon>Triticinae</taxon>
        <taxon>Aegilops</taxon>
    </lineage>
</organism>
<evidence type="ECO:0000256" key="8">
    <source>
        <dbReference type="ARBA" id="ARBA00022723"/>
    </source>
</evidence>